<keyword evidence="2" id="KW-1185">Reference proteome</keyword>
<sequence>MSRLLQVCPQQQSASRQHSPRFCHLLNLQPLQHQRAVLLPQVQCRHHLPQLQVGHPLHLLLPAQSQFLAARHHLHQAWQHHLVANRHCHLVHRHLPSPPRPPRLHLPNHQRSLNHRPSSNLLPRWKHPLLPLNPQSSYQAARLRARLPLRKAAHLFLRVQCLSTLEVVRCQQGISQVYSSELRALVWDCSNRLVGKRRTSKYFSMFDV</sequence>
<reference evidence="1 2" key="1">
    <citation type="submission" date="2016-05" db="EMBL/GenBank/DDBJ databases">
        <title>Comparative analysis of secretome profiles of manganese(II)-oxidizing ascomycete fungi.</title>
        <authorList>
            <consortium name="DOE Joint Genome Institute"/>
            <person name="Zeiner C.A."/>
            <person name="Purvine S.O."/>
            <person name="Zink E.M."/>
            <person name="Wu S."/>
            <person name="Pasa-Tolic L."/>
            <person name="Chaput D.L."/>
            <person name="Haridas S."/>
            <person name="Grigoriev I.V."/>
            <person name="Santelli C.M."/>
            <person name="Hansel C.M."/>
        </authorList>
    </citation>
    <scope>NUCLEOTIDE SEQUENCE [LARGE SCALE GENOMIC DNA]</scope>
    <source>
        <strain evidence="1 2">SRC1lrK2f</strain>
    </source>
</reference>
<organism evidence="1 2">
    <name type="scientific">Alternaria alternata</name>
    <name type="common">Alternaria rot fungus</name>
    <name type="synonym">Torula alternata</name>
    <dbReference type="NCBI Taxonomy" id="5599"/>
    <lineage>
        <taxon>Eukaryota</taxon>
        <taxon>Fungi</taxon>
        <taxon>Dikarya</taxon>
        <taxon>Ascomycota</taxon>
        <taxon>Pezizomycotina</taxon>
        <taxon>Dothideomycetes</taxon>
        <taxon>Pleosporomycetidae</taxon>
        <taxon>Pleosporales</taxon>
        <taxon>Pleosporineae</taxon>
        <taxon>Pleosporaceae</taxon>
        <taxon>Alternaria</taxon>
        <taxon>Alternaria sect. Alternaria</taxon>
        <taxon>Alternaria alternata complex</taxon>
    </lineage>
</organism>
<protein>
    <submittedName>
        <fullName evidence="1">Uncharacterized protein</fullName>
    </submittedName>
</protein>
<dbReference type="RefSeq" id="XP_018388891.1">
    <property type="nucleotide sequence ID" value="XM_018532897.1"/>
</dbReference>
<evidence type="ECO:0000313" key="2">
    <source>
        <dbReference type="Proteomes" id="UP000077248"/>
    </source>
</evidence>
<accession>A0A177DWA4</accession>
<dbReference type="VEuPathDB" id="FungiDB:CC77DRAFT_720833"/>
<dbReference type="GeneID" id="29118491"/>
<name>A0A177DWA4_ALTAL</name>
<proteinExistence type="predicted"/>
<dbReference type="KEGG" id="aalt:CC77DRAFT_720833"/>
<evidence type="ECO:0000313" key="1">
    <source>
        <dbReference type="EMBL" id="OAG23470.1"/>
    </source>
</evidence>
<dbReference type="AlphaFoldDB" id="A0A177DWA4"/>
<dbReference type="Proteomes" id="UP000077248">
    <property type="component" value="Unassembled WGS sequence"/>
</dbReference>
<gene>
    <name evidence="1" type="ORF">CC77DRAFT_720833</name>
</gene>
<dbReference type="EMBL" id="KV441473">
    <property type="protein sequence ID" value="OAG23470.1"/>
    <property type="molecule type" value="Genomic_DNA"/>
</dbReference>